<accession>A0A2S2PX07</accession>
<name>A0A2S2PX07_9HEMI</name>
<dbReference type="OrthoDB" id="6603726at2759"/>
<proteinExistence type="predicted"/>
<organism evidence="1">
    <name type="scientific">Sipha flava</name>
    <name type="common">yellow sugarcane aphid</name>
    <dbReference type="NCBI Taxonomy" id="143950"/>
    <lineage>
        <taxon>Eukaryota</taxon>
        <taxon>Metazoa</taxon>
        <taxon>Ecdysozoa</taxon>
        <taxon>Arthropoda</taxon>
        <taxon>Hexapoda</taxon>
        <taxon>Insecta</taxon>
        <taxon>Pterygota</taxon>
        <taxon>Neoptera</taxon>
        <taxon>Paraneoptera</taxon>
        <taxon>Hemiptera</taxon>
        <taxon>Sternorrhyncha</taxon>
        <taxon>Aphidomorpha</taxon>
        <taxon>Aphidoidea</taxon>
        <taxon>Aphididae</taxon>
        <taxon>Sipha</taxon>
    </lineage>
</organism>
<dbReference type="AlphaFoldDB" id="A0A2S2PX07"/>
<gene>
    <name evidence="1" type="ORF">g.178470</name>
</gene>
<evidence type="ECO:0008006" key="2">
    <source>
        <dbReference type="Google" id="ProtNLM"/>
    </source>
</evidence>
<evidence type="ECO:0000313" key="1">
    <source>
        <dbReference type="EMBL" id="MBY69442.1"/>
    </source>
</evidence>
<protein>
    <recommendedName>
        <fullName evidence="2">RNA-directed DNA polymerase from mobile element jockey</fullName>
    </recommendedName>
</protein>
<reference evidence="1" key="1">
    <citation type="submission" date="2018-04" db="EMBL/GenBank/DDBJ databases">
        <title>Transcriptome assembly of Sipha flava.</title>
        <authorList>
            <person name="Scully E.D."/>
            <person name="Geib S.M."/>
            <person name="Palmer N.A."/>
            <person name="Koch K."/>
            <person name="Bradshaw J."/>
            <person name="Heng-Moss T."/>
            <person name="Sarath G."/>
        </authorList>
    </citation>
    <scope>NUCLEOTIDE SEQUENCE</scope>
</reference>
<sequence>MKIYLEIKSADDCLCLQNNLECFSMCCRTLGLKLNLAKCRVMTFSRSHNLILWNYKLSDTIIERVFDSILDLGFKLSSNLNPSEHISMICCKSLKTLGFILRFSKDLKLSRSLKSLYCALVRPILEYGLVIWNPYTATGSNQLQRV</sequence>
<dbReference type="EMBL" id="GGMS01000239">
    <property type="protein sequence ID" value="MBY69442.1"/>
    <property type="molecule type" value="Transcribed_RNA"/>
</dbReference>